<evidence type="ECO:0000259" key="2">
    <source>
        <dbReference type="Pfam" id="PF02481"/>
    </source>
</evidence>
<protein>
    <recommendedName>
        <fullName evidence="2">Smf/DprA SLOG domain-containing protein</fullName>
    </recommendedName>
</protein>
<organism evidence="3 4">
    <name type="scientific">Candidatus Desantisbacteria bacterium CG07_land_8_20_14_0_80_39_15</name>
    <dbReference type="NCBI Taxonomy" id="1974549"/>
    <lineage>
        <taxon>Bacteria</taxon>
        <taxon>Candidatus Desantisiibacteriota</taxon>
    </lineage>
</organism>
<dbReference type="InterPro" id="IPR003488">
    <property type="entry name" value="DprA"/>
</dbReference>
<comment type="similarity">
    <text evidence="1">Belongs to the DprA/Smf family.</text>
</comment>
<comment type="caution">
    <text evidence="3">The sequence shown here is derived from an EMBL/GenBank/DDBJ whole genome shotgun (WGS) entry which is preliminary data.</text>
</comment>
<sequence>MFAENDITVVSGGAIGIDASAHKGTLELSKGKTICVLGSGFFKMYPKENISLFEEIGKRGLLVSEHLPNFPGSRISLIQRNRITSGLSNVIIVVASGTHGGAMVQIKIAFEQRIPIFCPKLSLNLEPNEGLRQVIDEWGGKETDDVYEIIALLNRNEKTRMKNQVTLSQFA</sequence>
<dbReference type="Gene3D" id="3.40.50.450">
    <property type="match status" value="1"/>
</dbReference>
<proteinExistence type="inferred from homology"/>
<dbReference type="InterPro" id="IPR057666">
    <property type="entry name" value="DrpA_SLOG"/>
</dbReference>
<dbReference type="GO" id="GO:0009294">
    <property type="term" value="P:DNA-mediated transformation"/>
    <property type="evidence" value="ECO:0007669"/>
    <property type="project" value="InterPro"/>
</dbReference>
<dbReference type="Proteomes" id="UP000229227">
    <property type="component" value="Unassembled WGS sequence"/>
</dbReference>
<dbReference type="AlphaFoldDB" id="A0A2M6ZHG0"/>
<gene>
    <name evidence="3" type="ORF">COS91_02330</name>
</gene>
<dbReference type="SUPFAM" id="SSF102405">
    <property type="entry name" value="MCP/YpsA-like"/>
    <property type="match status" value="1"/>
</dbReference>
<evidence type="ECO:0000313" key="4">
    <source>
        <dbReference type="Proteomes" id="UP000229227"/>
    </source>
</evidence>
<dbReference type="PANTHER" id="PTHR43022">
    <property type="entry name" value="PROTEIN SMF"/>
    <property type="match status" value="1"/>
</dbReference>
<name>A0A2M6ZHG0_9BACT</name>
<evidence type="ECO:0000256" key="1">
    <source>
        <dbReference type="ARBA" id="ARBA00006525"/>
    </source>
</evidence>
<feature type="domain" description="Smf/DprA SLOG" evidence="2">
    <location>
        <begin position="2"/>
        <end position="149"/>
    </location>
</feature>
<evidence type="ECO:0000313" key="3">
    <source>
        <dbReference type="EMBL" id="PIU51843.1"/>
    </source>
</evidence>
<dbReference type="PANTHER" id="PTHR43022:SF1">
    <property type="entry name" value="PROTEIN SMF"/>
    <property type="match status" value="1"/>
</dbReference>
<dbReference type="EMBL" id="PEWN01000037">
    <property type="protein sequence ID" value="PIU51843.1"/>
    <property type="molecule type" value="Genomic_DNA"/>
</dbReference>
<dbReference type="Pfam" id="PF02481">
    <property type="entry name" value="DNA_processg_A"/>
    <property type="match status" value="1"/>
</dbReference>
<reference evidence="4" key="1">
    <citation type="submission" date="2017-09" db="EMBL/GenBank/DDBJ databases">
        <title>Depth-based differentiation of microbial function through sediment-hosted aquifers and enrichment of novel symbionts in the deep terrestrial subsurface.</title>
        <authorList>
            <person name="Probst A.J."/>
            <person name="Ladd B."/>
            <person name="Jarett J.K."/>
            <person name="Geller-Mcgrath D.E."/>
            <person name="Sieber C.M.K."/>
            <person name="Emerson J.B."/>
            <person name="Anantharaman K."/>
            <person name="Thomas B.C."/>
            <person name="Malmstrom R."/>
            <person name="Stieglmeier M."/>
            <person name="Klingl A."/>
            <person name="Woyke T."/>
            <person name="Ryan C.M."/>
            <person name="Banfield J.F."/>
        </authorList>
    </citation>
    <scope>NUCLEOTIDE SEQUENCE [LARGE SCALE GENOMIC DNA]</scope>
</reference>
<accession>A0A2M6ZHG0</accession>